<keyword evidence="4" id="KW-1185">Reference proteome</keyword>
<accession>T0QJ41</accession>
<name>T0QJ41_SAPDV</name>
<comment type="subcellular location">
    <subcellularLocation>
        <location evidence="1">Cytoplasm</location>
    </subcellularLocation>
</comment>
<dbReference type="eggNOG" id="KOG4151">
    <property type="taxonomic scope" value="Eukaryota"/>
</dbReference>
<dbReference type="OMA" id="LDQKHED"/>
<dbReference type="Proteomes" id="UP000030762">
    <property type="component" value="Unassembled WGS sequence"/>
</dbReference>
<evidence type="ECO:0000256" key="1">
    <source>
        <dbReference type="ARBA" id="ARBA00004496"/>
    </source>
</evidence>
<dbReference type="PANTHER" id="PTHR45994">
    <property type="entry name" value="FI21225P1"/>
    <property type="match status" value="1"/>
</dbReference>
<dbReference type="InParanoid" id="T0QJ41"/>
<dbReference type="GeneID" id="19945161"/>
<dbReference type="RefSeq" id="XP_008608331.1">
    <property type="nucleotide sequence ID" value="XM_008610109.1"/>
</dbReference>
<evidence type="ECO:0000313" key="3">
    <source>
        <dbReference type="EMBL" id="EQC38004.1"/>
    </source>
</evidence>
<dbReference type="Gene3D" id="1.25.40.10">
    <property type="entry name" value="Tetratricopeptide repeat domain"/>
    <property type="match status" value="1"/>
</dbReference>
<dbReference type="GO" id="GO:0051879">
    <property type="term" value="F:Hsp90 protein binding"/>
    <property type="evidence" value="ECO:0007669"/>
    <property type="project" value="TreeGrafter"/>
</dbReference>
<evidence type="ECO:0000313" key="4">
    <source>
        <dbReference type="Proteomes" id="UP000030762"/>
    </source>
</evidence>
<gene>
    <name evidence="3" type="ORF">SDRG_04434</name>
</gene>
<dbReference type="InterPro" id="IPR011990">
    <property type="entry name" value="TPR-like_helical_dom_sf"/>
</dbReference>
<keyword evidence="2" id="KW-0963">Cytoplasm</keyword>
<dbReference type="EMBL" id="JH767142">
    <property type="protein sequence ID" value="EQC38004.1"/>
    <property type="molecule type" value="Genomic_DNA"/>
</dbReference>
<dbReference type="SUPFAM" id="SSF48452">
    <property type="entry name" value="TPR-like"/>
    <property type="match status" value="1"/>
</dbReference>
<dbReference type="STRING" id="1156394.T0QJ41"/>
<dbReference type="AlphaFoldDB" id="T0QJ41"/>
<dbReference type="GO" id="GO:0005737">
    <property type="term" value="C:cytoplasm"/>
    <property type="evidence" value="ECO:0007669"/>
    <property type="project" value="UniProtKB-SubCell"/>
</dbReference>
<sequence>MDAHKDRATALFQRGSFAEAVGSYKGALACADVPNEMQCTLLSNIALCHLKLRDFAAAISSVDDALAKAQASRLPDTIMEKLLFRRAQAYMETDQLAASARDLKAVLQLSPSNKPAQALLRTLQEKARKDASGVGKALKALPSNDALAFLEHQSPENAPSIYRDVLDLGGERMLWQTCVVDAKDRSLQARGLRILANMAKHHGAAVYAAIDATLLAALVPMPVPADADDATIGLIAAVVSLTGVLAAHLVTVSNDIQAAHAPVRQLLDATFQGLRTSTDVLQQATLDVLLKHVLQVKSNASTMALWMEEMGVFSLLLSQANLLRDRVVSSISMVFSQLLALFSESEMERIVREYCVDPVVGASTMEDASPGCVLLSGVFLANAKLGAHMMQSHPAFLKQLSDVLLRQKSAAHSLKYQELVMDLVAYIAGSEAGMAAIPIELRMELGKLLQCSMEPHQLKLQSAALAAVVKMSLVDKTFDPATPVGDIMINQVLSLLEAVHNAPVTASIVGSTARERAVEALSYLITFTPVKDALVRRPRALEPLLTDISATSTPSNLLYGISYILFHLLTSESHLKRQKMQNSELTPEQYEELQKALKQKSELDDGDSVEQVTKRIAAVLDHSQSILTLLQLLKCKGSPAILDQATQSVLHATEYVEGRGKLVQGGLFSAMLSLSTPHARHAVAKILITTNPHLIPASQLLSSIYPLMELLKAESNLMQFEALMALTNVASVSDETKARILSNNGLTTIQYLQFSDHTMVRRAATECLTNLLPSDEVLEKIFCQPEKVRLWLAFASLEEADEDLATARAASGAIAMVSQYPVVCAVLLEQKAIETFGPILIECDAPELVHRHLFAVQSCLEYVRTMATVDVEASGKQAMYEQQLLLLSSPIENVARKFLATAPEIAELAHACLGLLAKLT</sequence>
<dbReference type="Gene3D" id="1.25.10.10">
    <property type="entry name" value="Leucine-rich Repeat Variant"/>
    <property type="match status" value="1"/>
</dbReference>
<dbReference type="InterPro" id="IPR016024">
    <property type="entry name" value="ARM-type_fold"/>
</dbReference>
<dbReference type="PANTHER" id="PTHR45994:SF1">
    <property type="entry name" value="FI21225P1"/>
    <property type="match status" value="1"/>
</dbReference>
<dbReference type="InterPro" id="IPR019734">
    <property type="entry name" value="TPR_rpt"/>
</dbReference>
<dbReference type="SMART" id="SM00028">
    <property type="entry name" value="TPR"/>
    <property type="match status" value="3"/>
</dbReference>
<dbReference type="OrthoDB" id="199930at2759"/>
<protein>
    <submittedName>
        <fullName evidence="3">Uncharacterized protein</fullName>
    </submittedName>
</protein>
<proteinExistence type="predicted"/>
<dbReference type="InterPro" id="IPR011989">
    <property type="entry name" value="ARM-like"/>
</dbReference>
<dbReference type="VEuPathDB" id="FungiDB:SDRG_04434"/>
<dbReference type="eggNOG" id="KOG0543">
    <property type="taxonomic scope" value="Eukaryota"/>
</dbReference>
<dbReference type="SUPFAM" id="SSF48371">
    <property type="entry name" value="ARM repeat"/>
    <property type="match status" value="1"/>
</dbReference>
<evidence type="ECO:0000256" key="2">
    <source>
        <dbReference type="ARBA" id="ARBA00022490"/>
    </source>
</evidence>
<reference evidence="3 4" key="1">
    <citation type="submission" date="2012-04" db="EMBL/GenBank/DDBJ databases">
        <title>The Genome Sequence of Saprolegnia declina VS20.</title>
        <authorList>
            <consortium name="The Broad Institute Genome Sequencing Platform"/>
            <person name="Russ C."/>
            <person name="Nusbaum C."/>
            <person name="Tyler B."/>
            <person name="van West P."/>
            <person name="Dieguez-Uribeondo J."/>
            <person name="de Bruijn I."/>
            <person name="Tripathy S."/>
            <person name="Jiang R."/>
            <person name="Young S.K."/>
            <person name="Zeng Q."/>
            <person name="Gargeya S."/>
            <person name="Fitzgerald M."/>
            <person name="Haas B."/>
            <person name="Abouelleil A."/>
            <person name="Alvarado L."/>
            <person name="Arachchi H.M."/>
            <person name="Berlin A."/>
            <person name="Chapman S.B."/>
            <person name="Goldberg J."/>
            <person name="Griggs A."/>
            <person name="Gujja S."/>
            <person name="Hansen M."/>
            <person name="Howarth C."/>
            <person name="Imamovic A."/>
            <person name="Larimer J."/>
            <person name="McCowen C."/>
            <person name="Montmayeur A."/>
            <person name="Murphy C."/>
            <person name="Neiman D."/>
            <person name="Pearson M."/>
            <person name="Priest M."/>
            <person name="Roberts A."/>
            <person name="Saif S."/>
            <person name="Shea T."/>
            <person name="Sisk P."/>
            <person name="Sykes S."/>
            <person name="Wortman J."/>
            <person name="Nusbaum C."/>
            <person name="Birren B."/>
        </authorList>
    </citation>
    <scope>NUCLEOTIDE SEQUENCE [LARGE SCALE GENOMIC DNA]</scope>
    <source>
        <strain evidence="3 4">VS20</strain>
    </source>
</reference>
<organism evidence="3 4">
    <name type="scientific">Saprolegnia diclina (strain VS20)</name>
    <dbReference type="NCBI Taxonomy" id="1156394"/>
    <lineage>
        <taxon>Eukaryota</taxon>
        <taxon>Sar</taxon>
        <taxon>Stramenopiles</taxon>
        <taxon>Oomycota</taxon>
        <taxon>Saprolegniomycetes</taxon>
        <taxon>Saprolegniales</taxon>
        <taxon>Saprolegniaceae</taxon>
        <taxon>Saprolegnia</taxon>
    </lineage>
</organism>